<accession>F4SY92</accession>
<dbReference type="HOGENOM" id="CLU_1388382_0_0_6"/>
<dbReference type="Proteomes" id="UP000004710">
    <property type="component" value="Unassembled WGS sequence"/>
</dbReference>
<sequence length="196" mass="22380">MCSFFGEDNTITQLSFIYRVCYVTIYRHFFCTLVSVATLDAFENIESKISFVSNSSVNAYANILFQRHFFAYFFCSYNGDKCNSEMLSSPRLYLPSSLAQGTIQNKIYTCYQPLGKNGFILLTGFENGFLSPNFNRGKTESIINSIADNITIDFPLVIFWDMNELLANNWDELNACVRKHTNVNNPFFLVSQNAGK</sequence>
<evidence type="ECO:0000313" key="2">
    <source>
        <dbReference type="Proteomes" id="UP000004710"/>
    </source>
</evidence>
<reference evidence="1 2" key="1">
    <citation type="submission" date="2010-01" db="EMBL/GenBank/DDBJ databases">
        <title>The Genome Sequence of Escherichia coli M605.</title>
        <authorList>
            <consortium name="The Broad Institute Genome Sequencing Platform"/>
            <consortium name="The Broad Institute Genome Sequencing Center for Infectious Disease"/>
            <person name="Feldgarden M."/>
            <person name="Gordon D.M."/>
            <person name="Johnson J.R."/>
            <person name="Johnston B.D."/>
            <person name="Young S."/>
            <person name="Zeng Q."/>
            <person name="Koehrsen M."/>
            <person name="Alvarado L."/>
            <person name="Berlin A.M."/>
            <person name="Borenstein D."/>
            <person name="Chapman S.B."/>
            <person name="Chen Z."/>
            <person name="Engels R."/>
            <person name="Freedman E."/>
            <person name="Gellesch M."/>
            <person name="Goldberg J."/>
            <person name="Griggs A."/>
            <person name="Gujja S."/>
            <person name="Heilman E.R."/>
            <person name="Heiman D.I."/>
            <person name="Hepburn T.A."/>
            <person name="Howarth C."/>
            <person name="Jen D."/>
            <person name="Larson L."/>
            <person name="Lewis B."/>
            <person name="Mehta T."/>
            <person name="Park D."/>
            <person name="Pearson M."/>
            <person name="Richards J."/>
            <person name="Roberts A."/>
            <person name="Saif S."/>
            <person name="Shea T.D."/>
            <person name="Shenoy N."/>
            <person name="Sisk P."/>
            <person name="Stolte C."/>
            <person name="Sykes S.N."/>
            <person name="Walk T."/>
            <person name="White J."/>
            <person name="Yandava C."/>
            <person name="Haas B."/>
            <person name="Henn M.R."/>
            <person name="Nusbaum C."/>
            <person name="Birren B."/>
        </authorList>
    </citation>
    <scope>NUCLEOTIDE SEQUENCE [LARGE SCALE GENOMIC DNA]</scope>
    <source>
        <strain evidence="1 2">M605</strain>
    </source>
</reference>
<protein>
    <submittedName>
        <fullName evidence="1">Uncharacterized protein</fullName>
    </submittedName>
</protein>
<organism evidence="1 2">
    <name type="scientific">Escherichia coli M605</name>
    <dbReference type="NCBI Taxonomy" id="656417"/>
    <lineage>
        <taxon>Bacteria</taxon>
        <taxon>Pseudomonadati</taxon>
        <taxon>Pseudomonadota</taxon>
        <taxon>Gammaproteobacteria</taxon>
        <taxon>Enterobacterales</taxon>
        <taxon>Enterobacteriaceae</taxon>
        <taxon>Escherichia</taxon>
    </lineage>
</organism>
<name>F4SY92_ECOLX</name>
<dbReference type="AlphaFoldDB" id="F4SY92"/>
<proteinExistence type="predicted"/>
<dbReference type="EMBL" id="GL883905">
    <property type="protein sequence ID" value="EGI16339.1"/>
    <property type="molecule type" value="Genomic_DNA"/>
</dbReference>
<gene>
    <name evidence="1" type="ORF">ECIG_04732</name>
</gene>
<evidence type="ECO:0000313" key="1">
    <source>
        <dbReference type="EMBL" id="EGI16339.1"/>
    </source>
</evidence>